<dbReference type="PANTHER" id="PTHR47481:SF10">
    <property type="entry name" value="COPIA-LIKE POLYPROTEIN_RETROTRANSPOSON"/>
    <property type="match status" value="1"/>
</dbReference>
<protein>
    <recommendedName>
        <fullName evidence="3">Retrotransposon gag domain-containing protein</fullName>
    </recommendedName>
</protein>
<evidence type="ECO:0000313" key="2">
    <source>
        <dbReference type="Proteomes" id="UP001358586"/>
    </source>
</evidence>
<comment type="caution">
    <text evidence="1">The sequence shown here is derived from an EMBL/GenBank/DDBJ whole genome shotgun (WGS) entry which is preliminary data.</text>
</comment>
<evidence type="ECO:0008006" key="3">
    <source>
        <dbReference type="Google" id="ProtNLM"/>
    </source>
</evidence>
<keyword evidence="2" id="KW-1185">Reference proteome</keyword>
<evidence type="ECO:0000313" key="1">
    <source>
        <dbReference type="EMBL" id="KAK5836977.1"/>
    </source>
</evidence>
<organism evidence="1 2">
    <name type="scientific">Gossypium arboreum</name>
    <name type="common">Tree cotton</name>
    <name type="synonym">Gossypium nanking</name>
    <dbReference type="NCBI Taxonomy" id="29729"/>
    <lineage>
        <taxon>Eukaryota</taxon>
        <taxon>Viridiplantae</taxon>
        <taxon>Streptophyta</taxon>
        <taxon>Embryophyta</taxon>
        <taxon>Tracheophyta</taxon>
        <taxon>Spermatophyta</taxon>
        <taxon>Magnoliopsida</taxon>
        <taxon>eudicotyledons</taxon>
        <taxon>Gunneridae</taxon>
        <taxon>Pentapetalae</taxon>
        <taxon>rosids</taxon>
        <taxon>malvids</taxon>
        <taxon>Malvales</taxon>
        <taxon>Malvaceae</taxon>
        <taxon>Malvoideae</taxon>
        <taxon>Gossypium</taxon>
    </lineage>
</organism>
<dbReference type="PANTHER" id="PTHR47481">
    <property type="match status" value="1"/>
</dbReference>
<reference evidence="1 2" key="1">
    <citation type="submission" date="2023-03" db="EMBL/GenBank/DDBJ databases">
        <title>WGS of Gossypium arboreum.</title>
        <authorList>
            <person name="Yu D."/>
        </authorList>
    </citation>
    <scope>NUCLEOTIDE SEQUENCE [LARGE SCALE GENOMIC DNA]</scope>
    <source>
        <tissue evidence="1">Leaf</tissue>
    </source>
</reference>
<gene>
    <name evidence="1" type="ORF">PVK06_012783</name>
</gene>
<accession>A0ABR0QDG2</accession>
<proteinExistence type="predicted"/>
<dbReference type="Proteomes" id="UP001358586">
    <property type="component" value="Chromosome 4"/>
</dbReference>
<name>A0ABR0QDG2_GOSAR</name>
<dbReference type="EMBL" id="JARKNE010000004">
    <property type="protein sequence ID" value="KAK5836977.1"/>
    <property type="molecule type" value="Genomic_DNA"/>
</dbReference>
<dbReference type="Pfam" id="PF14223">
    <property type="entry name" value="Retrotran_gag_2"/>
    <property type="match status" value="1"/>
</dbReference>
<sequence>MATTHTTDSDSVEPSGSVFTDDLVVTSFLRHEVRLILAGYDLLGFLDGSLSAPTRFVQASDGTLVANPSASVFNQQDNLLTSWLLSTISSSFLSFFTDVGTASNVWLMANNLFVADPSTKQSHLRHEFHSLKKGSLSIRSYVDKIKGLCALFAAFGSQISEAERSTVLLAGLLLKFKVVVSSDSLTSAPLPFQRLVNALLECEARQM</sequence>